<dbReference type="AlphaFoldDB" id="A0A0E0EUZ0"/>
<organism evidence="2">
    <name type="scientific">Oryza meridionalis</name>
    <dbReference type="NCBI Taxonomy" id="40149"/>
    <lineage>
        <taxon>Eukaryota</taxon>
        <taxon>Viridiplantae</taxon>
        <taxon>Streptophyta</taxon>
        <taxon>Embryophyta</taxon>
        <taxon>Tracheophyta</taxon>
        <taxon>Spermatophyta</taxon>
        <taxon>Magnoliopsida</taxon>
        <taxon>Liliopsida</taxon>
        <taxon>Poales</taxon>
        <taxon>Poaceae</taxon>
        <taxon>BOP clade</taxon>
        <taxon>Oryzoideae</taxon>
        <taxon>Oryzeae</taxon>
        <taxon>Oryzinae</taxon>
        <taxon>Oryza</taxon>
    </lineage>
</organism>
<dbReference type="HOGENOM" id="CLU_1941462_0_0_1"/>
<dbReference type="Gramene" id="OMERI09G14800.1">
    <property type="protein sequence ID" value="OMERI09G14800.1"/>
    <property type="gene ID" value="OMERI09G14800"/>
</dbReference>
<evidence type="ECO:0000256" key="1">
    <source>
        <dbReference type="SAM" id="MobiDB-lite"/>
    </source>
</evidence>
<reference evidence="2" key="1">
    <citation type="submission" date="2015-04" db="UniProtKB">
        <authorList>
            <consortium name="EnsemblPlants"/>
        </authorList>
    </citation>
    <scope>IDENTIFICATION</scope>
</reference>
<feature type="compositionally biased region" description="Pro residues" evidence="1">
    <location>
        <begin position="55"/>
        <end position="69"/>
    </location>
</feature>
<name>A0A0E0EUZ0_9ORYZ</name>
<sequence length="130" mass="14678">MRELDTADMGSSRRLMCCSRHQSGYSHCPRLIDACSLRPDWRRHQATVRRRLPPRLVPLPGQTPPPLGRAPPHRHCRELPAIDLARHCTSNVAPCRRPPWPPMSSYLVARTSPTARSKAAMLFPVKSTGR</sequence>
<dbReference type="Proteomes" id="UP000008021">
    <property type="component" value="Chromosome 9"/>
</dbReference>
<feature type="region of interest" description="Disordered" evidence="1">
    <location>
        <begin position="48"/>
        <end position="73"/>
    </location>
</feature>
<keyword evidence="3" id="KW-1185">Reference proteome</keyword>
<protein>
    <submittedName>
        <fullName evidence="2">Uncharacterized protein</fullName>
    </submittedName>
</protein>
<proteinExistence type="predicted"/>
<accession>A0A0E0EUZ0</accession>
<evidence type="ECO:0000313" key="3">
    <source>
        <dbReference type="Proteomes" id="UP000008021"/>
    </source>
</evidence>
<dbReference type="EnsemblPlants" id="OMERI09G14800.1">
    <property type="protein sequence ID" value="OMERI09G14800.1"/>
    <property type="gene ID" value="OMERI09G14800"/>
</dbReference>
<reference evidence="2" key="2">
    <citation type="submission" date="2018-05" db="EMBL/GenBank/DDBJ databases">
        <title>OmerRS3 (Oryza meridionalis Reference Sequence Version 3).</title>
        <authorList>
            <person name="Zhang J."/>
            <person name="Kudrna D."/>
            <person name="Lee S."/>
            <person name="Talag J."/>
            <person name="Welchert J."/>
            <person name="Wing R.A."/>
        </authorList>
    </citation>
    <scope>NUCLEOTIDE SEQUENCE [LARGE SCALE GENOMIC DNA]</scope>
    <source>
        <strain evidence="2">cv. OR44</strain>
    </source>
</reference>
<evidence type="ECO:0000313" key="2">
    <source>
        <dbReference type="EnsemblPlants" id="OMERI09G14800.1"/>
    </source>
</evidence>